<dbReference type="VEuPathDB" id="FungiDB:SI65_10254"/>
<feature type="transmembrane region" description="Helical" evidence="6">
    <location>
        <begin position="268"/>
        <end position="288"/>
    </location>
</feature>
<evidence type="ECO:0000256" key="2">
    <source>
        <dbReference type="ARBA" id="ARBA00022692"/>
    </source>
</evidence>
<keyword evidence="8" id="KW-1185">Reference proteome</keyword>
<keyword evidence="4 6" id="KW-0472">Membrane</keyword>
<dbReference type="STRING" id="573508.A0A1E3B068"/>
<accession>A0A1E3B068</accession>
<evidence type="ECO:0000256" key="3">
    <source>
        <dbReference type="ARBA" id="ARBA00022989"/>
    </source>
</evidence>
<feature type="transmembrane region" description="Helical" evidence="6">
    <location>
        <begin position="367"/>
        <end position="388"/>
    </location>
</feature>
<dbReference type="InterPro" id="IPR011701">
    <property type="entry name" value="MFS"/>
</dbReference>
<feature type="transmembrane region" description="Helical" evidence="6">
    <location>
        <begin position="430"/>
        <end position="453"/>
    </location>
</feature>
<dbReference type="PANTHER" id="PTHR23502:SF2">
    <property type="entry name" value="TRANSPORTER, PUTATIVE (AFU_ORTHOLOGUE AFUA_2G08910)-RELATED"/>
    <property type="match status" value="1"/>
</dbReference>
<evidence type="ECO:0000256" key="5">
    <source>
        <dbReference type="SAM" id="MobiDB-lite"/>
    </source>
</evidence>
<dbReference type="GO" id="GO:0022857">
    <property type="term" value="F:transmembrane transporter activity"/>
    <property type="evidence" value="ECO:0007669"/>
    <property type="project" value="InterPro"/>
</dbReference>
<dbReference type="AlphaFoldDB" id="A0A1E3B068"/>
<evidence type="ECO:0008006" key="9">
    <source>
        <dbReference type="Google" id="ProtNLM"/>
    </source>
</evidence>
<feature type="transmembrane region" description="Helical" evidence="6">
    <location>
        <begin position="181"/>
        <end position="203"/>
    </location>
</feature>
<protein>
    <recommendedName>
        <fullName evidence="9">Major facilitator superfamily (MFS) profile domain-containing protein</fullName>
    </recommendedName>
</protein>
<evidence type="ECO:0000313" key="8">
    <source>
        <dbReference type="Proteomes" id="UP000094569"/>
    </source>
</evidence>
<evidence type="ECO:0000313" key="7">
    <source>
        <dbReference type="EMBL" id="ODM14330.1"/>
    </source>
</evidence>
<dbReference type="PANTHER" id="PTHR23502">
    <property type="entry name" value="MAJOR FACILITATOR SUPERFAMILY"/>
    <property type="match status" value="1"/>
</dbReference>
<reference evidence="7 8" key="1">
    <citation type="journal article" date="2016" name="BMC Genomics">
        <title>Comparative genomic and transcriptomic analyses of the Fuzhuan brick tea-fermentation fungus Aspergillus cristatus.</title>
        <authorList>
            <person name="Ge Y."/>
            <person name="Wang Y."/>
            <person name="Liu Y."/>
            <person name="Tan Y."/>
            <person name="Ren X."/>
            <person name="Zhang X."/>
            <person name="Hyde K.D."/>
            <person name="Liu Y."/>
            <person name="Liu Z."/>
        </authorList>
    </citation>
    <scope>NUCLEOTIDE SEQUENCE [LARGE SCALE GENOMIC DNA]</scope>
    <source>
        <strain evidence="7 8">GZAAS20.1005</strain>
    </source>
</reference>
<gene>
    <name evidence="7" type="ORF">SI65_10254</name>
</gene>
<keyword evidence="2 6" id="KW-0812">Transmembrane</keyword>
<comment type="subcellular location">
    <subcellularLocation>
        <location evidence="1">Membrane</location>
        <topology evidence="1">Multi-pass membrane protein</topology>
    </subcellularLocation>
</comment>
<dbReference type="Pfam" id="PF07690">
    <property type="entry name" value="MFS_1"/>
    <property type="match status" value="1"/>
</dbReference>
<dbReference type="SUPFAM" id="SSF103473">
    <property type="entry name" value="MFS general substrate transporter"/>
    <property type="match status" value="1"/>
</dbReference>
<proteinExistence type="predicted"/>
<keyword evidence="3 6" id="KW-1133">Transmembrane helix</keyword>
<organism evidence="7 8">
    <name type="scientific">Aspergillus cristatus</name>
    <name type="common">Chinese Fuzhuan brick tea-fermentation fungus</name>
    <name type="synonym">Eurotium cristatum</name>
    <dbReference type="NCBI Taxonomy" id="573508"/>
    <lineage>
        <taxon>Eukaryota</taxon>
        <taxon>Fungi</taxon>
        <taxon>Dikarya</taxon>
        <taxon>Ascomycota</taxon>
        <taxon>Pezizomycotina</taxon>
        <taxon>Eurotiomycetes</taxon>
        <taxon>Eurotiomycetidae</taxon>
        <taxon>Eurotiales</taxon>
        <taxon>Aspergillaceae</taxon>
        <taxon>Aspergillus</taxon>
        <taxon>Aspergillus subgen. Aspergillus</taxon>
    </lineage>
</organism>
<dbReference type="EMBL" id="JXNT01000028">
    <property type="protein sequence ID" value="ODM14330.1"/>
    <property type="molecule type" value="Genomic_DNA"/>
</dbReference>
<feature type="compositionally biased region" description="Polar residues" evidence="5">
    <location>
        <begin position="1"/>
        <end position="12"/>
    </location>
</feature>
<name>A0A1E3B068_ASPCR</name>
<sequence>MSSDTGPISTPTVEDLKGSDPESSLHLEDVIKNSPAERPAPPNAPCNWPRWKKNTQIAMVAFHSMMSTFMAAGIVPAYDMMAEMYGVNMSEISYLTSIQILLLGICPFLWKPLSSIYGRYPIMLLSVFGSMVCNIGGVFCTTYGTQMATRVLTAVLISPPIGIGSGIVTELCEPDERAQKLGWWTLMTTIGTPAGPFIMGFVIEHIVCRLYRVFGDETIYVSAEEGGKTPTRANSSFLTRLNPRRVDPRPLKPIEFIEPIFMACYPRVLIAACAHAVTFCYGNIAIVVEMPTAFGEKFDSGPQQIGLQYIAIIIGCALFLLRRRGHTCPVDRLWVSYIGYGTVIAGLLTWGFQLQKASETWNVTPCVGAAIASFGNQMLTTILTSFAVDSYKEMSTTVGVFVNICRQIYGFIGPFYFIPLFEALGLDGAAGVFVAIIGACSLIPIICIQFVALRKDIKLCIRLDLETLDIELCTAIYHPVSLMFQPTRHKIAAIFAGLATPPGTFNGKDTTKNDHFFCAAHSRAKSSNQSDSLIGHPHPASSISW</sequence>
<comment type="caution">
    <text evidence="7">The sequence shown here is derived from an EMBL/GenBank/DDBJ whole genome shotgun (WGS) entry which is preliminary data.</text>
</comment>
<feature type="transmembrane region" description="Helical" evidence="6">
    <location>
        <begin position="400"/>
        <end position="418"/>
    </location>
</feature>
<feature type="transmembrane region" description="Helical" evidence="6">
    <location>
        <begin position="333"/>
        <end position="352"/>
    </location>
</feature>
<feature type="region of interest" description="Disordered" evidence="5">
    <location>
        <begin position="1"/>
        <end position="47"/>
    </location>
</feature>
<dbReference type="Gene3D" id="1.20.1250.20">
    <property type="entry name" value="MFS general substrate transporter like domains"/>
    <property type="match status" value="2"/>
</dbReference>
<dbReference type="OrthoDB" id="268400at2759"/>
<dbReference type="Proteomes" id="UP000094569">
    <property type="component" value="Unassembled WGS sequence"/>
</dbReference>
<evidence type="ECO:0000256" key="1">
    <source>
        <dbReference type="ARBA" id="ARBA00004141"/>
    </source>
</evidence>
<dbReference type="GO" id="GO:0005886">
    <property type="term" value="C:plasma membrane"/>
    <property type="evidence" value="ECO:0007669"/>
    <property type="project" value="TreeGrafter"/>
</dbReference>
<feature type="compositionally biased region" description="Basic and acidic residues" evidence="5">
    <location>
        <begin position="14"/>
        <end position="31"/>
    </location>
</feature>
<dbReference type="InterPro" id="IPR036259">
    <property type="entry name" value="MFS_trans_sf"/>
</dbReference>
<feature type="transmembrane region" description="Helical" evidence="6">
    <location>
        <begin position="303"/>
        <end position="321"/>
    </location>
</feature>
<feature type="transmembrane region" description="Helical" evidence="6">
    <location>
        <begin position="92"/>
        <end position="110"/>
    </location>
</feature>
<evidence type="ECO:0000256" key="6">
    <source>
        <dbReference type="SAM" id="Phobius"/>
    </source>
</evidence>
<evidence type="ECO:0000256" key="4">
    <source>
        <dbReference type="ARBA" id="ARBA00023136"/>
    </source>
</evidence>
<feature type="transmembrane region" description="Helical" evidence="6">
    <location>
        <begin position="57"/>
        <end position="80"/>
    </location>
</feature>
<feature type="transmembrane region" description="Helical" evidence="6">
    <location>
        <begin position="122"/>
        <end position="144"/>
    </location>
</feature>